<evidence type="ECO:0000313" key="2">
    <source>
        <dbReference type="Proteomes" id="UP001151699"/>
    </source>
</evidence>
<name>A0A9Q0N3F0_9DIPT</name>
<evidence type="ECO:0000313" key="1">
    <source>
        <dbReference type="EMBL" id="KAJ6642859.1"/>
    </source>
</evidence>
<sequence length="143" mass="16389">MENMGKTKQRKKNVEQDKFIVKLMRNGKINKDTKPVTLQKDHPALFGDFSTNVIRNHLNMLKMSYGMFLRGESDEDKEVQQIDFQLESSSGPVQTASDSWTKGGIKRDDGTHIAFAEFKGYIKDYNKKVEESHLIFDIPDDGT</sequence>
<comment type="caution">
    <text evidence="1">The sequence shown here is derived from an EMBL/GenBank/DDBJ whole genome shotgun (WGS) entry which is preliminary data.</text>
</comment>
<proteinExistence type="predicted"/>
<gene>
    <name evidence="1" type="ORF">Bhyg_07815</name>
</gene>
<dbReference type="EMBL" id="WJQU01000002">
    <property type="protein sequence ID" value="KAJ6642859.1"/>
    <property type="molecule type" value="Genomic_DNA"/>
</dbReference>
<dbReference type="OrthoDB" id="6373205at2759"/>
<organism evidence="1 2">
    <name type="scientific">Pseudolycoriella hygida</name>
    <dbReference type="NCBI Taxonomy" id="35572"/>
    <lineage>
        <taxon>Eukaryota</taxon>
        <taxon>Metazoa</taxon>
        <taxon>Ecdysozoa</taxon>
        <taxon>Arthropoda</taxon>
        <taxon>Hexapoda</taxon>
        <taxon>Insecta</taxon>
        <taxon>Pterygota</taxon>
        <taxon>Neoptera</taxon>
        <taxon>Endopterygota</taxon>
        <taxon>Diptera</taxon>
        <taxon>Nematocera</taxon>
        <taxon>Sciaroidea</taxon>
        <taxon>Sciaridae</taxon>
        <taxon>Pseudolycoriella</taxon>
    </lineage>
</organism>
<dbReference type="AlphaFoldDB" id="A0A9Q0N3F0"/>
<keyword evidence="2" id="KW-1185">Reference proteome</keyword>
<accession>A0A9Q0N3F0</accession>
<dbReference type="Proteomes" id="UP001151699">
    <property type="component" value="Chromosome B"/>
</dbReference>
<reference evidence="1" key="1">
    <citation type="submission" date="2022-07" db="EMBL/GenBank/DDBJ databases">
        <authorList>
            <person name="Trinca V."/>
            <person name="Uliana J.V.C."/>
            <person name="Torres T.T."/>
            <person name="Ward R.J."/>
            <person name="Monesi N."/>
        </authorList>
    </citation>
    <scope>NUCLEOTIDE SEQUENCE</scope>
    <source>
        <strain evidence="1">HSMRA1968</strain>
        <tissue evidence="1">Whole embryos</tissue>
    </source>
</reference>
<protein>
    <submittedName>
        <fullName evidence="1">Uncharacterized protein</fullName>
    </submittedName>
</protein>